<dbReference type="Proteomes" id="UP001596547">
    <property type="component" value="Unassembled WGS sequence"/>
</dbReference>
<comment type="caution">
    <text evidence="1">The sequence shown here is derived from an EMBL/GenBank/DDBJ whole genome shotgun (WGS) entry which is preliminary data.</text>
</comment>
<protein>
    <submittedName>
        <fullName evidence="1">Uncharacterized protein</fullName>
    </submittedName>
</protein>
<dbReference type="GeneID" id="79316092"/>
<name>A0ABD6A9G7_9EURY</name>
<keyword evidence="2" id="KW-1185">Reference proteome</keyword>
<dbReference type="EMBL" id="JBHTBF010000002">
    <property type="protein sequence ID" value="MFC7317249.1"/>
    <property type="molecule type" value="Genomic_DNA"/>
</dbReference>
<accession>A0ABD6A9G7</accession>
<organism evidence="1 2">
    <name type="scientific">Halomarina halobia</name>
    <dbReference type="NCBI Taxonomy" id="3033386"/>
    <lineage>
        <taxon>Archaea</taxon>
        <taxon>Methanobacteriati</taxon>
        <taxon>Methanobacteriota</taxon>
        <taxon>Stenosarchaea group</taxon>
        <taxon>Halobacteria</taxon>
        <taxon>Halobacteriales</taxon>
        <taxon>Natronomonadaceae</taxon>
        <taxon>Halomarina</taxon>
    </lineage>
</organism>
<reference evidence="1 2" key="1">
    <citation type="journal article" date="2019" name="Int. J. Syst. Evol. Microbiol.">
        <title>The Global Catalogue of Microorganisms (GCM) 10K type strain sequencing project: providing services to taxonomists for standard genome sequencing and annotation.</title>
        <authorList>
            <consortium name="The Broad Institute Genomics Platform"/>
            <consortium name="The Broad Institute Genome Sequencing Center for Infectious Disease"/>
            <person name="Wu L."/>
            <person name="Ma J."/>
        </authorList>
    </citation>
    <scope>NUCLEOTIDE SEQUENCE [LARGE SCALE GENOMIC DNA]</scope>
    <source>
        <strain evidence="1 2">PSR21</strain>
    </source>
</reference>
<proteinExistence type="predicted"/>
<gene>
    <name evidence="1" type="ORF">ACFQPE_10650</name>
</gene>
<sequence length="61" mass="6944">MLILRKDADFLALDEPAHAGVLFIVHHRRSAYEIASAVIAIAEAFPSRDHLRDVVYIDDWL</sequence>
<evidence type="ECO:0000313" key="1">
    <source>
        <dbReference type="EMBL" id="MFC7317249.1"/>
    </source>
</evidence>
<dbReference type="AlphaFoldDB" id="A0ABD6A9G7"/>
<dbReference type="RefSeq" id="WP_276303499.1">
    <property type="nucleotide sequence ID" value="NZ_CP119992.1"/>
</dbReference>
<evidence type="ECO:0000313" key="2">
    <source>
        <dbReference type="Proteomes" id="UP001596547"/>
    </source>
</evidence>